<comment type="caution">
    <text evidence="2">The sequence shown here is derived from an EMBL/GenBank/DDBJ whole genome shotgun (WGS) entry which is preliminary data.</text>
</comment>
<feature type="region of interest" description="Disordered" evidence="1">
    <location>
        <begin position="46"/>
        <end position="75"/>
    </location>
</feature>
<dbReference type="EMBL" id="QGKW02001940">
    <property type="protein sequence ID" value="KAF2556227.1"/>
    <property type="molecule type" value="Genomic_DNA"/>
</dbReference>
<reference evidence="2" key="1">
    <citation type="submission" date="2019-12" db="EMBL/GenBank/DDBJ databases">
        <title>Genome sequencing and annotation of Brassica cretica.</title>
        <authorList>
            <person name="Studholme D.J."/>
            <person name="Sarris P.F."/>
        </authorList>
    </citation>
    <scope>NUCLEOTIDE SEQUENCE</scope>
    <source>
        <strain evidence="2">PFS-001/15</strain>
        <tissue evidence="2">Leaf</tissue>
    </source>
</reference>
<name>A0A8S9HHM5_BRACR</name>
<protein>
    <submittedName>
        <fullName evidence="2">Uncharacterized protein</fullName>
    </submittedName>
</protein>
<dbReference type="AlphaFoldDB" id="A0A8S9HHM5"/>
<evidence type="ECO:0000256" key="1">
    <source>
        <dbReference type="SAM" id="MobiDB-lite"/>
    </source>
</evidence>
<evidence type="ECO:0000313" key="2">
    <source>
        <dbReference type="EMBL" id="KAF2556227.1"/>
    </source>
</evidence>
<feature type="compositionally biased region" description="Basic and acidic residues" evidence="1">
    <location>
        <begin position="46"/>
        <end position="57"/>
    </location>
</feature>
<proteinExistence type="predicted"/>
<evidence type="ECO:0000313" key="3">
    <source>
        <dbReference type="Proteomes" id="UP000712281"/>
    </source>
</evidence>
<sequence>MTPTESTAYSNALRILTHEEFAARHPHPPSPVYVKIDRHSDTIVDRQKENAIDRKPSDNPPEATCTHSDDAADPMEVDRVPMGRTLRKIKEKVAKHLKRGANEKEMEIKQPHASSRRMYDPGLIAACHCGAEYETDYSASIETHTATSIDSAHQKSINILQEEWVDSSPGDWENYYYNPTMAAHTRDTMHTEEYDEDYEEEQAIENISTSIDRNSSTSIDAHLHQTSRKRASADIAYYPSIDTNVECAREGDYSIGSWADDRYHESYAVETAVRDPGADELHEGFTYEELLNMQRRDEADQ</sequence>
<accession>A0A8S9HHM5</accession>
<gene>
    <name evidence="2" type="ORF">F2Q68_00015613</name>
</gene>
<organism evidence="2 3">
    <name type="scientific">Brassica cretica</name>
    <name type="common">Mustard</name>
    <dbReference type="NCBI Taxonomy" id="69181"/>
    <lineage>
        <taxon>Eukaryota</taxon>
        <taxon>Viridiplantae</taxon>
        <taxon>Streptophyta</taxon>
        <taxon>Embryophyta</taxon>
        <taxon>Tracheophyta</taxon>
        <taxon>Spermatophyta</taxon>
        <taxon>Magnoliopsida</taxon>
        <taxon>eudicotyledons</taxon>
        <taxon>Gunneridae</taxon>
        <taxon>Pentapetalae</taxon>
        <taxon>rosids</taxon>
        <taxon>malvids</taxon>
        <taxon>Brassicales</taxon>
        <taxon>Brassicaceae</taxon>
        <taxon>Brassiceae</taxon>
        <taxon>Brassica</taxon>
    </lineage>
</organism>
<dbReference type="Proteomes" id="UP000712281">
    <property type="component" value="Unassembled WGS sequence"/>
</dbReference>